<evidence type="ECO:0000313" key="3">
    <source>
        <dbReference type="Proteomes" id="UP000799424"/>
    </source>
</evidence>
<sequence length="265" mass="30573">MSFTGLPKEIRLQIWTLAYFAEPPRLVALRTKPHDESHDEKWFCPRYSPSPAPMVVNICHEARAEAYYQARKAGHVIRHHIGPLFVPPQQLAQFTEEYYFRFDADTLYLPLEDQHVKHFDDSPEVGLLSHFHKAVNLDTSKLQSIAITRVIWCGYHDGSLSNTLRDFASISRLIMMVPEEVEQDEARKALFVRASRRIASLYRFDSANRSPELTQLIAISVDFARLERGQLAILPKHTWEHWSSLGSTWTVMDGPEQFYESMSGV</sequence>
<dbReference type="EMBL" id="MU006219">
    <property type="protein sequence ID" value="KAF2830461.1"/>
    <property type="molecule type" value="Genomic_DNA"/>
</dbReference>
<keyword evidence="3" id="KW-1185">Reference proteome</keyword>
<dbReference type="Proteomes" id="UP000799424">
    <property type="component" value="Unassembled WGS sequence"/>
</dbReference>
<feature type="domain" description="2EXR" evidence="1">
    <location>
        <begin position="3"/>
        <end position="107"/>
    </location>
</feature>
<name>A0A6A7AAY2_9PLEO</name>
<gene>
    <name evidence="2" type="ORF">CC86DRAFT_391380</name>
</gene>
<dbReference type="PANTHER" id="PTHR35910">
    <property type="entry name" value="2EXR DOMAIN-CONTAINING PROTEIN"/>
    <property type="match status" value="1"/>
</dbReference>
<dbReference type="AlphaFoldDB" id="A0A6A7AAY2"/>
<evidence type="ECO:0000313" key="2">
    <source>
        <dbReference type="EMBL" id="KAF2830461.1"/>
    </source>
</evidence>
<reference evidence="2" key="1">
    <citation type="journal article" date="2020" name="Stud. Mycol.">
        <title>101 Dothideomycetes genomes: a test case for predicting lifestyles and emergence of pathogens.</title>
        <authorList>
            <person name="Haridas S."/>
            <person name="Albert R."/>
            <person name="Binder M."/>
            <person name="Bloem J."/>
            <person name="Labutti K."/>
            <person name="Salamov A."/>
            <person name="Andreopoulos B."/>
            <person name="Baker S."/>
            <person name="Barry K."/>
            <person name="Bills G."/>
            <person name="Bluhm B."/>
            <person name="Cannon C."/>
            <person name="Castanera R."/>
            <person name="Culley D."/>
            <person name="Daum C."/>
            <person name="Ezra D."/>
            <person name="Gonzalez J."/>
            <person name="Henrissat B."/>
            <person name="Kuo A."/>
            <person name="Liang C."/>
            <person name="Lipzen A."/>
            <person name="Lutzoni F."/>
            <person name="Magnuson J."/>
            <person name="Mondo S."/>
            <person name="Nolan M."/>
            <person name="Ohm R."/>
            <person name="Pangilinan J."/>
            <person name="Park H.-J."/>
            <person name="Ramirez L."/>
            <person name="Alfaro M."/>
            <person name="Sun H."/>
            <person name="Tritt A."/>
            <person name="Yoshinaga Y."/>
            <person name="Zwiers L.-H."/>
            <person name="Turgeon B."/>
            <person name="Goodwin S."/>
            <person name="Spatafora J."/>
            <person name="Crous P."/>
            <person name="Grigoriev I."/>
        </authorList>
    </citation>
    <scope>NUCLEOTIDE SEQUENCE</scope>
    <source>
        <strain evidence="2">CBS 113818</strain>
    </source>
</reference>
<dbReference type="PANTHER" id="PTHR35910:SF6">
    <property type="entry name" value="2EXR DOMAIN-CONTAINING PROTEIN"/>
    <property type="match status" value="1"/>
</dbReference>
<protein>
    <recommendedName>
        <fullName evidence="1">2EXR domain-containing protein</fullName>
    </recommendedName>
</protein>
<dbReference type="OrthoDB" id="3513892at2759"/>
<dbReference type="InterPro" id="IPR045518">
    <property type="entry name" value="2EXR"/>
</dbReference>
<dbReference type="Pfam" id="PF20150">
    <property type="entry name" value="2EXR"/>
    <property type="match status" value="1"/>
</dbReference>
<organism evidence="2 3">
    <name type="scientific">Ophiobolus disseminans</name>
    <dbReference type="NCBI Taxonomy" id="1469910"/>
    <lineage>
        <taxon>Eukaryota</taxon>
        <taxon>Fungi</taxon>
        <taxon>Dikarya</taxon>
        <taxon>Ascomycota</taxon>
        <taxon>Pezizomycotina</taxon>
        <taxon>Dothideomycetes</taxon>
        <taxon>Pleosporomycetidae</taxon>
        <taxon>Pleosporales</taxon>
        <taxon>Pleosporineae</taxon>
        <taxon>Phaeosphaeriaceae</taxon>
        <taxon>Ophiobolus</taxon>
    </lineage>
</organism>
<accession>A0A6A7AAY2</accession>
<proteinExistence type="predicted"/>
<evidence type="ECO:0000259" key="1">
    <source>
        <dbReference type="Pfam" id="PF20150"/>
    </source>
</evidence>